<evidence type="ECO:0000313" key="5">
    <source>
        <dbReference type="Proteomes" id="UP000001056"/>
    </source>
</evidence>
<keyword evidence="3" id="KW-0812">Transmembrane</keyword>
<feature type="compositionally biased region" description="Basic residues" evidence="2">
    <location>
        <begin position="304"/>
        <end position="313"/>
    </location>
</feature>
<keyword evidence="5" id="KW-1185">Reference proteome</keyword>
<feature type="compositionally biased region" description="Polar residues" evidence="2">
    <location>
        <begin position="337"/>
        <end position="347"/>
    </location>
</feature>
<feature type="transmembrane region" description="Helical" evidence="3">
    <location>
        <begin position="6"/>
        <end position="27"/>
    </location>
</feature>
<protein>
    <submittedName>
        <fullName evidence="4">Uncharacterized protein</fullName>
    </submittedName>
</protein>
<keyword evidence="1" id="KW-0175">Coiled coil</keyword>
<dbReference type="InParanoid" id="Q2H1P8"/>
<dbReference type="Proteomes" id="UP000001056">
    <property type="component" value="Unassembled WGS sequence"/>
</dbReference>
<gene>
    <name evidence="4" type="ORF">CHGG_04298</name>
</gene>
<proteinExistence type="predicted"/>
<evidence type="ECO:0000256" key="3">
    <source>
        <dbReference type="SAM" id="Phobius"/>
    </source>
</evidence>
<sequence>MLRAFISAVVGAFGPATWMVVLCVILWTSVSRAHNNPVSGGAAGTSTLTDLRGAVTAGELLLIEAAAALESAASATGAAPAVRVAFPTLAPEDLKVDRIFVNNWQRAAGKASKQSSAIMEEFFREGAGSKLGPELHLLQRMVRALSDLLQELQQQSSRFQKDISTVDLSVLKHSLQGGETNENPVHFFGQGIMRLNAHFDCKAANPSSASCENGNEAISPDDPEAALFIRNLHSAHAAESMMHGSFRNAKVRLDIERPRPRTRKPKPERGRGRSGTRAKTGEGEARPNTQNTSSVMYPATPGHPRGRSRRRRSGLQDDAAAAPELSSGQEPRGHAETQGNNRDTTGPCNGRQRAAFFGMSPAALLSILFAVLYASFLLGPAPSPISGLSPDKVVIRAATSPADDLAMVSELYANASTAINIPHHNLNVTLALDAPGLIRVNATSRLPETTLYFERNLSKYQMSREEGKRLPAEYAPFIVDSLNTTITLEMANTLWPVVIHAATDLLTAGLGPEHPEYPALRAPLNDEIKNRCSERSGRGSERPGQRDRRGAGGISLLERISGYISNHSLVRRMETLDRALHTLHSLRLGLRPQTWMLANLASNMLRACVLQDELRQRVRALHRSQSAWWDLEWDDARENVNLTLLPFSRPTKPPGNFAWRCKD</sequence>
<feature type="transmembrane region" description="Helical" evidence="3">
    <location>
        <begin position="354"/>
        <end position="376"/>
    </location>
</feature>
<evidence type="ECO:0000313" key="4">
    <source>
        <dbReference type="EMBL" id="EAQ87679.1"/>
    </source>
</evidence>
<keyword evidence="3" id="KW-1133">Transmembrane helix</keyword>
<keyword evidence="3" id="KW-0472">Membrane</keyword>
<organism evidence="4 5">
    <name type="scientific">Chaetomium globosum (strain ATCC 6205 / CBS 148.51 / DSM 1962 / NBRC 6347 / NRRL 1970)</name>
    <name type="common">Soil fungus</name>
    <dbReference type="NCBI Taxonomy" id="306901"/>
    <lineage>
        <taxon>Eukaryota</taxon>
        <taxon>Fungi</taxon>
        <taxon>Dikarya</taxon>
        <taxon>Ascomycota</taxon>
        <taxon>Pezizomycotina</taxon>
        <taxon>Sordariomycetes</taxon>
        <taxon>Sordariomycetidae</taxon>
        <taxon>Sordariales</taxon>
        <taxon>Chaetomiaceae</taxon>
        <taxon>Chaetomium</taxon>
    </lineage>
</organism>
<dbReference type="EMBL" id="CH408032">
    <property type="protein sequence ID" value="EAQ87679.1"/>
    <property type="molecule type" value="Genomic_DNA"/>
</dbReference>
<dbReference type="HOGENOM" id="CLU_413866_0_0_1"/>
<dbReference type="AlphaFoldDB" id="Q2H1P8"/>
<dbReference type="GeneID" id="4393021"/>
<feature type="compositionally biased region" description="Basic and acidic residues" evidence="2">
    <location>
        <begin position="531"/>
        <end position="550"/>
    </location>
</feature>
<dbReference type="OrthoDB" id="10450841at2759"/>
<reference evidence="5" key="1">
    <citation type="journal article" date="2015" name="Genome Announc.">
        <title>Draft genome sequence of the cellulolytic fungus Chaetomium globosum.</title>
        <authorList>
            <person name="Cuomo C.A."/>
            <person name="Untereiner W.A."/>
            <person name="Ma L.-J."/>
            <person name="Grabherr M."/>
            <person name="Birren B.W."/>
        </authorList>
    </citation>
    <scope>NUCLEOTIDE SEQUENCE [LARGE SCALE GENOMIC DNA]</scope>
    <source>
        <strain evidence="5">ATCC 6205 / CBS 148.51 / DSM 1962 / NBRC 6347 / NRRL 1970</strain>
    </source>
</reference>
<feature type="compositionally biased region" description="Basic and acidic residues" evidence="2">
    <location>
        <begin position="251"/>
        <end position="271"/>
    </location>
</feature>
<feature type="region of interest" description="Disordered" evidence="2">
    <location>
        <begin position="243"/>
        <end position="348"/>
    </location>
</feature>
<dbReference type="VEuPathDB" id="FungiDB:CHGG_04298"/>
<feature type="region of interest" description="Disordered" evidence="2">
    <location>
        <begin position="531"/>
        <end position="551"/>
    </location>
</feature>
<evidence type="ECO:0000256" key="2">
    <source>
        <dbReference type="SAM" id="MobiDB-lite"/>
    </source>
</evidence>
<name>Q2H1P8_CHAGB</name>
<feature type="coiled-coil region" evidence="1">
    <location>
        <begin position="135"/>
        <end position="162"/>
    </location>
</feature>
<evidence type="ECO:0000256" key="1">
    <source>
        <dbReference type="SAM" id="Coils"/>
    </source>
</evidence>
<accession>Q2H1P8</accession>
<dbReference type="RefSeq" id="XP_001223512.1">
    <property type="nucleotide sequence ID" value="XM_001223511.1"/>
</dbReference>